<dbReference type="AlphaFoldDB" id="A0A645ICT2"/>
<reference evidence="1" key="1">
    <citation type="submission" date="2019-08" db="EMBL/GenBank/DDBJ databases">
        <authorList>
            <person name="Kucharzyk K."/>
            <person name="Murdoch R.W."/>
            <person name="Higgins S."/>
            <person name="Loffler F."/>
        </authorList>
    </citation>
    <scope>NUCLEOTIDE SEQUENCE</scope>
</reference>
<name>A0A645ICT2_9ZZZZ</name>
<organism evidence="1">
    <name type="scientific">bioreactor metagenome</name>
    <dbReference type="NCBI Taxonomy" id="1076179"/>
    <lineage>
        <taxon>unclassified sequences</taxon>
        <taxon>metagenomes</taxon>
        <taxon>ecological metagenomes</taxon>
    </lineage>
</organism>
<sequence>MNTIDFIMGNETMTYLWQKYQKKYFYAADITWAMVINAVKALAENSMS</sequence>
<dbReference type="EMBL" id="VSSQ01104977">
    <property type="protein sequence ID" value="MPN45243.1"/>
    <property type="molecule type" value="Genomic_DNA"/>
</dbReference>
<proteinExistence type="predicted"/>
<gene>
    <name evidence="1" type="ORF">SDC9_192810</name>
</gene>
<protein>
    <submittedName>
        <fullName evidence="1">Uncharacterized protein</fullName>
    </submittedName>
</protein>
<accession>A0A645ICT2</accession>
<comment type="caution">
    <text evidence="1">The sequence shown here is derived from an EMBL/GenBank/DDBJ whole genome shotgun (WGS) entry which is preliminary data.</text>
</comment>
<evidence type="ECO:0000313" key="1">
    <source>
        <dbReference type="EMBL" id="MPN45243.1"/>
    </source>
</evidence>